<dbReference type="EMBL" id="DWWV01000033">
    <property type="protein sequence ID" value="HJC09706.1"/>
    <property type="molecule type" value="Genomic_DNA"/>
</dbReference>
<dbReference type="Pfam" id="PF17425">
    <property type="entry name" value="Arylsulfotran_N"/>
    <property type="match status" value="1"/>
</dbReference>
<sequence length="357" mass="40405">MQKIKFFPFFLLLYSLLFLEGCSAEKTVETTAEAAEDSKAAENENILSLGNPEDISQVYTLEYQDQIEEEIQDLWESSDYTLENPLVLADPYGTNTTALYIRFRTDTPVKISYTVSAPDYEDFSEDLSEDYSQEHEYLLIGILPDTLNTITLKATDQNGNSAGTTQLEYQAPSLAGSSENIQLDVTSGESQEEPSTGLYTMLGNRTEEDNSQTDFILLYDNAGTLRSEIPIKSYRACNMLFDDANVFFSISADEEEALDWIHINSIRLLDEDSIIISSRETSTIIKIDDIYDNPSVDYLIGSEQFWEESGYEDLVLAQDGEFALQHTGLRLFTGRKLYRDLQRHRRGGILLCQVPCK</sequence>
<evidence type="ECO:0000259" key="2">
    <source>
        <dbReference type="Pfam" id="PF17425"/>
    </source>
</evidence>
<comment type="caution">
    <text evidence="3">The sequence shown here is derived from an EMBL/GenBank/DDBJ whole genome shotgun (WGS) entry which is preliminary data.</text>
</comment>
<dbReference type="InterPro" id="IPR038477">
    <property type="entry name" value="ASST_N_sf"/>
</dbReference>
<dbReference type="AlphaFoldDB" id="A0A9D2SJU8"/>
<dbReference type="Gene3D" id="2.60.40.3100">
    <property type="entry name" value="Arylsulphate sulphotransferase monomer, N-terminal domain"/>
    <property type="match status" value="1"/>
</dbReference>
<reference evidence="3" key="1">
    <citation type="journal article" date="2021" name="PeerJ">
        <title>Extensive microbial diversity within the chicken gut microbiome revealed by metagenomics and culture.</title>
        <authorList>
            <person name="Gilroy R."/>
            <person name="Ravi A."/>
            <person name="Getino M."/>
            <person name="Pursley I."/>
            <person name="Horton D.L."/>
            <person name="Alikhan N.F."/>
            <person name="Baker D."/>
            <person name="Gharbi K."/>
            <person name="Hall N."/>
            <person name="Watson M."/>
            <person name="Adriaenssens E.M."/>
            <person name="Foster-Nyarko E."/>
            <person name="Jarju S."/>
            <person name="Secka A."/>
            <person name="Antonio M."/>
            <person name="Oren A."/>
            <person name="Chaudhuri R.R."/>
            <person name="La Ragione R."/>
            <person name="Hildebrand F."/>
            <person name="Pallen M.J."/>
        </authorList>
    </citation>
    <scope>NUCLEOTIDE SEQUENCE</scope>
    <source>
        <strain evidence="3">ChiSxjej6B18-287</strain>
    </source>
</reference>
<evidence type="ECO:0000256" key="1">
    <source>
        <dbReference type="SAM" id="SignalP"/>
    </source>
</evidence>
<dbReference type="InterPro" id="IPR010262">
    <property type="entry name" value="Arylsulfotransferase_bact"/>
</dbReference>
<evidence type="ECO:0000313" key="3">
    <source>
        <dbReference type="EMBL" id="HJC09706.1"/>
    </source>
</evidence>
<organism evidence="3 4">
    <name type="scientific">Candidatus Blautia merdigallinarum</name>
    <dbReference type="NCBI Taxonomy" id="2838495"/>
    <lineage>
        <taxon>Bacteria</taxon>
        <taxon>Bacillati</taxon>
        <taxon>Bacillota</taxon>
        <taxon>Clostridia</taxon>
        <taxon>Lachnospirales</taxon>
        <taxon>Lachnospiraceae</taxon>
        <taxon>Blautia</taxon>
    </lineage>
</organism>
<feature type="domain" description="Arylsulfotransferase N-terminal" evidence="2">
    <location>
        <begin position="87"/>
        <end position="164"/>
    </location>
</feature>
<dbReference type="Proteomes" id="UP000823893">
    <property type="component" value="Unassembled WGS sequence"/>
</dbReference>
<accession>A0A9D2SJU8</accession>
<protein>
    <submittedName>
        <fullName evidence="3">Aryl-sulfate sulfotransferase</fullName>
    </submittedName>
</protein>
<reference evidence="3" key="2">
    <citation type="submission" date="2021-04" db="EMBL/GenBank/DDBJ databases">
        <authorList>
            <person name="Gilroy R."/>
        </authorList>
    </citation>
    <scope>NUCLEOTIDE SEQUENCE</scope>
    <source>
        <strain evidence="3">ChiSxjej6B18-287</strain>
    </source>
</reference>
<proteinExistence type="predicted"/>
<gene>
    <name evidence="3" type="ORF">H9935_02700</name>
</gene>
<dbReference type="GO" id="GO:0004062">
    <property type="term" value="F:aryl sulfotransferase activity"/>
    <property type="evidence" value="ECO:0007669"/>
    <property type="project" value="InterPro"/>
</dbReference>
<keyword evidence="1" id="KW-0732">Signal</keyword>
<name>A0A9D2SJU8_9FIRM</name>
<evidence type="ECO:0000313" key="4">
    <source>
        <dbReference type="Proteomes" id="UP000823893"/>
    </source>
</evidence>
<dbReference type="InterPro" id="IPR035391">
    <property type="entry name" value="Arylsulfotran_N"/>
</dbReference>
<feature type="signal peptide" evidence="1">
    <location>
        <begin position="1"/>
        <end position="23"/>
    </location>
</feature>
<feature type="chain" id="PRO_5039555732" evidence="1">
    <location>
        <begin position="24"/>
        <end position="357"/>
    </location>
</feature>
<dbReference type="Pfam" id="PF05935">
    <property type="entry name" value="Arylsulfotrans"/>
    <property type="match status" value="1"/>
</dbReference>